<keyword evidence="5 10" id="KW-0507">mRNA processing</keyword>
<evidence type="ECO:0000256" key="11">
    <source>
        <dbReference type="SAM" id="MobiDB-lite"/>
    </source>
</evidence>
<evidence type="ECO:0000256" key="7">
    <source>
        <dbReference type="ARBA" id="ARBA00022723"/>
    </source>
</evidence>
<keyword evidence="8 10" id="KW-0378">Hydrolase</keyword>
<dbReference type="SUPFAM" id="SSF53098">
    <property type="entry name" value="Ribonuclease H-like"/>
    <property type="match status" value="1"/>
</dbReference>
<comment type="activity regulation">
    <text evidence="10">Positively regulated by the regulatory subunit PAN3.</text>
</comment>
<dbReference type="GO" id="GO:0006397">
    <property type="term" value="P:mRNA processing"/>
    <property type="evidence" value="ECO:0007669"/>
    <property type="project" value="UniProtKB-KW"/>
</dbReference>
<evidence type="ECO:0000256" key="9">
    <source>
        <dbReference type="ARBA" id="ARBA00022839"/>
    </source>
</evidence>
<dbReference type="GO" id="GO:0003676">
    <property type="term" value="F:nucleic acid binding"/>
    <property type="evidence" value="ECO:0007669"/>
    <property type="project" value="InterPro"/>
</dbReference>
<keyword evidence="9 10" id="KW-0269">Exonuclease</keyword>
<dbReference type="InterPro" id="IPR015943">
    <property type="entry name" value="WD40/YVTN_repeat-like_dom_sf"/>
</dbReference>
<evidence type="ECO:0000256" key="1">
    <source>
        <dbReference type="ARBA" id="ARBA00001663"/>
    </source>
</evidence>
<dbReference type="InParanoid" id="G8JPN2"/>
<feature type="domain" description="USP" evidence="12">
    <location>
        <begin position="524"/>
        <end position="906"/>
    </location>
</feature>
<dbReference type="Pfam" id="PF00929">
    <property type="entry name" value="RNase_T"/>
    <property type="match status" value="1"/>
</dbReference>
<dbReference type="InterPro" id="IPR028881">
    <property type="entry name" value="PAN2_UCH_dom"/>
</dbReference>
<feature type="binding site" evidence="10">
    <location>
        <position position="1070"/>
    </location>
    <ligand>
        <name>a divalent metal cation</name>
        <dbReference type="ChEBI" id="CHEBI:60240"/>
        <note>catalytic</note>
    </ligand>
</feature>
<dbReference type="SUPFAM" id="SSF54001">
    <property type="entry name" value="Cysteine proteinases"/>
    <property type="match status" value="1"/>
</dbReference>
<dbReference type="InterPro" id="IPR048841">
    <property type="entry name" value="PAN2_N"/>
</dbReference>
<dbReference type="GO" id="GO:0004535">
    <property type="term" value="F:poly(A)-specific ribonuclease activity"/>
    <property type="evidence" value="ECO:0007669"/>
    <property type="project" value="UniProtKB-UniRule"/>
</dbReference>
<dbReference type="Pfam" id="PF20770">
    <property type="entry name" value="PAN2_N"/>
    <property type="match status" value="1"/>
</dbReference>
<evidence type="ECO:0000256" key="8">
    <source>
        <dbReference type="ARBA" id="ARBA00022801"/>
    </source>
</evidence>
<dbReference type="Gene3D" id="3.90.70.10">
    <property type="entry name" value="Cysteine proteinases"/>
    <property type="match status" value="1"/>
</dbReference>
<comment type="similarity">
    <text evidence="10">Belongs to the peptidase C19 family. PAN2 subfamily.</text>
</comment>
<dbReference type="Gene3D" id="2.130.10.10">
    <property type="entry name" value="YVTN repeat-like/Quinoprotein amine dehydrogenase"/>
    <property type="match status" value="1"/>
</dbReference>
<dbReference type="GO" id="GO:0046872">
    <property type="term" value="F:metal ion binding"/>
    <property type="evidence" value="ECO:0007669"/>
    <property type="project" value="UniProtKB-KW"/>
</dbReference>
<dbReference type="SUPFAM" id="SSF50978">
    <property type="entry name" value="WD40 repeat-like"/>
    <property type="match status" value="1"/>
</dbReference>
<dbReference type="InterPro" id="IPR028889">
    <property type="entry name" value="USP"/>
</dbReference>
<comment type="function">
    <text evidence="10">Catalytic subunit of the poly(A)-nuclease (PAN) deadenylation complex, one of two cytoplasmic mRNA deadenylases involved in mRNA turnover. PAN specifically shortens poly(A) tails of RNA and the activity is stimulated by poly(A)-binding protein PAB1. PAN deadenylation is followed by rapid degradation of the shortened mRNA tails by the CCR4-NOT complex. Deadenylated mRNAs are then degraded by two alternative mechanisms, namely exosome-mediated 3'-5' exonucleolytic degradation, or deadenlyation-dependent mRNA decaping and subsequent 5'-3' exonucleolytic degradation by XRN1. May also be involved in post-transcriptional maturation of mRNA poly(A) tails.</text>
</comment>
<dbReference type="PANTHER" id="PTHR15728">
    <property type="entry name" value="DEADENYLATION COMPLEX CATALYTIC SUBUNIT PAN2"/>
    <property type="match status" value="1"/>
</dbReference>
<sequence>MNNWQLSYQSPVDLTDHLRKPYWAYDNKEKNVTKILLDQEVNLLWAGDTYGRVSSYDQSYSLYTRHTAHIGAIPVVDMLSHKQGIISLSSDSLNFANRRSVTKLNLTSADIAQLCDMKAMCFGNSSQNHVYCGGANLASGIVDIDLMKGRLSNTVQYPSKIKFMHSSNRTIAIGKQHGGIDILDPNSNTLIKSFSGHSSMITSMDFKDYTLVTSGKSKRFNVLYPDQFVNVYDLRIMKQLPPISFSKSPEYLGNGSCYIIGADFVQLHPILPTVIVIASVTGAFDFVDLSNPTMRTPYCHPCQSVKQFQLSPSGDYIAFIEQDNNVNMWTRSNGMTGFTSTPTTILEYPDFPNDGIMPERVSVDDYEYPLSSVGLPYFSEKLLSAWHQTVFRSDGTISMKIPNTILSGASVNNQHVSTSANSSSRPNTSRSPSAYLSSSKYLLQPYNRFKYGHRNVAAPYRSLRERKKKLLITDEDGKDKQELMHYKPSNPSEIPPAFTKLQMVYGRFGVQDFDFKAFNKTKYSGLETDIDNLYTNAILQMYRFVPEVYNFLVSCLKQENFSDNSLLTELAALYDMMVRAGGEICRSSNFQEALASIPKSHQLGLITDTLNDVCGLNAIGPQATTPSATTISGPSLCGNFENLVLGDENNQNMLQNGTETPLSIPQRFNSFLLNRLLFEEVQMKINTTQSIVLEELFGIDLQVTSRSLSTCGSFVRESDIVPTLIVTSPMSNNIKYINKKLNNQTILPYIESSMSRLKHLKAMCEKCFKNETVECEKTARNLPPLLSLNISLTSEEWATAKTVRGWLAKEFYATISKDRPILKLQPTDLKTTNAIFKYELNGYVARISDYISESHLVTYCKVFEPNIKTYKWYMFNDFLVQEVDEEEALNISYWWKTPEIALYSDSEELMKPFVPASFYTINYSILYRDYFANKTRENIRKEYELLTVSEAPKPGSLVALDAEFVVLSEDQVEISCKGIKTLIKPAKTALARVSVLRGEGEKAGIPFIDDYIVNTKHIEDYLTKYSGIEPGDLDPNTSNKPLVTRRVVLRKIWLLLQLGCVFVGHGLYNDFRNINIHVPKEQTRDTALYFLQGRRYLSLRYLAYALLDQDIQTGNHDSIEDAHTALILYRKYLVLKEKGIFEAVLNRIYEEGRASNYRVPGDCQ</sequence>
<protein>
    <recommendedName>
        <fullName evidence="10">PAN2-PAN3 deadenylation complex catalytic subunit PAN2</fullName>
        <ecNumber evidence="10">3.1.13.4</ecNumber>
    </recommendedName>
    <alternativeName>
        <fullName evidence="10">PAB1P-dependent poly(A)-specific ribonuclease</fullName>
    </alternativeName>
    <alternativeName>
        <fullName evidence="10">Poly(A)-nuclease deadenylation complex subunit 2</fullName>
        <shortName evidence="10">PAN deadenylation complex subunit 2</shortName>
    </alternativeName>
</protein>
<dbReference type="KEGG" id="erc:Ecym_2240"/>
<evidence type="ECO:0000256" key="6">
    <source>
        <dbReference type="ARBA" id="ARBA00022722"/>
    </source>
</evidence>
<feature type="binding site" evidence="10">
    <location>
        <position position="1121"/>
    </location>
    <ligand>
        <name>a divalent metal cation</name>
        <dbReference type="ChEBI" id="CHEBI:60240"/>
        <note>catalytic</note>
    </ligand>
</feature>
<dbReference type="EMBL" id="CP002498">
    <property type="protein sequence ID" value="AET37987.1"/>
    <property type="molecule type" value="Genomic_DNA"/>
</dbReference>
<keyword evidence="3 10" id="KW-0963">Cytoplasm</keyword>
<dbReference type="eggNOG" id="KOG1275">
    <property type="taxonomic scope" value="Eukaryota"/>
</dbReference>
<dbReference type="Proteomes" id="UP000006790">
    <property type="component" value="Chromosome 2"/>
</dbReference>
<comment type="subunit">
    <text evidence="10">Forms a heterotrimer with an asymmetric homodimer of the regulatory subunit PAN3 to form the poly(A)-nuclease (PAN) deadenylation complex.</text>
</comment>
<dbReference type="HAMAP" id="MF_03182">
    <property type="entry name" value="PAN2"/>
    <property type="match status" value="1"/>
</dbReference>
<dbReference type="InterPro" id="IPR036397">
    <property type="entry name" value="RNaseH_sf"/>
</dbReference>
<dbReference type="GO" id="GO:0006301">
    <property type="term" value="P:DNA damage tolerance"/>
    <property type="evidence" value="ECO:0007669"/>
    <property type="project" value="EnsemblFungi"/>
</dbReference>
<dbReference type="InterPro" id="IPR012337">
    <property type="entry name" value="RNaseH-like_sf"/>
</dbReference>
<proteinExistence type="inferred from homology"/>
<dbReference type="HOGENOM" id="CLU_002369_1_0_1"/>
<evidence type="ECO:0000256" key="2">
    <source>
        <dbReference type="ARBA" id="ARBA00004496"/>
    </source>
</evidence>
<dbReference type="InterPro" id="IPR036322">
    <property type="entry name" value="WD40_repeat_dom_sf"/>
</dbReference>
<comment type="domain">
    <text evidence="10">Contains a pseudo-UCH domain. This ubiquitin C-terminal hydrolase (UCH)-like or ubiquitin specific protease (USP)-like domain is predicted to be catalytically inactive because it lacks the active site catalytic triad characteristic of thiol proteases, with residues at the equivalent structural positions that are incompatible with catalysis, and it cannot bind ubiquitin. It functions as a structural scaffold for intra- and intermolecular interactions in the complex.</text>
</comment>
<feature type="binding site" evidence="10">
    <location>
        <position position="963"/>
    </location>
    <ligand>
        <name>a divalent metal cation</name>
        <dbReference type="ChEBI" id="CHEBI:60240"/>
        <note>catalytic</note>
    </ligand>
</feature>
<dbReference type="InterPro" id="IPR038765">
    <property type="entry name" value="Papain-like_cys_pep_sf"/>
</dbReference>
<dbReference type="InterPro" id="IPR050785">
    <property type="entry name" value="PAN2-PAN3_catalytic_subunit"/>
</dbReference>
<evidence type="ECO:0000313" key="14">
    <source>
        <dbReference type="Proteomes" id="UP000006790"/>
    </source>
</evidence>
<evidence type="ECO:0000256" key="3">
    <source>
        <dbReference type="ARBA" id="ARBA00022490"/>
    </source>
</evidence>
<dbReference type="Pfam" id="PF13423">
    <property type="entry name" value="UCH_1"/>
    <property type="match status" value="1"/>
</dbReference>
<dbReference type="Gene3D" id="3.30.420.10">
    <property type="entry name" value="Ribonuclease H-like superfamily/Ribonuclease H"/>
    <property type="match status" value="1"/>
</dbReference>
<dbReference type="GeneID" id="11471825"/>
<keyword evidence="14" id="KW-1185">Reference proteome</keyword>
<comment type="subcellular location">
    <subcellularLocation>
        <location evidence="2 10">Cytoplasm</location>
    </subcellularLocation>
</comment>
<dbReference type="GO" id="GO:0031251">
    <property type="term" value="C:PAN complex"/>
    <property type="evidence" value="ECO:0007669"/>
    <property type="project" value="UniProtKB-UniRule"/>
</dbReference>
<keyword evidence="4" id="KW-0853">WD repeat</keyword>
<dbReference type="EC" id="3.1.13.4" evidence="10"/>
<dbReference type="OMA" id="TQELLWT"/>
<evidence type="ECO:0000313" key="13">
    <source>
        <dbReference type="EMBL" id="AET37987.1"/>
    </source>
</evidence>
<comment type="cofactor">
    <cofactor evidence="10">
        <name>a divalent metal cation</name>
        <dbReference type="ChEBI" id="CHEBI:60240"/>
    </cofactor>
    <text evidence="10">Binds 2 metal cations per subunit in the catalytic exonuclease domain.</text>
</comment>
<dbReference type="GO" id="GO:0000932">
    <property type="term" value="C:P-body"/>
    <property type="evidence" value="ECO:0007669"/>
    <property type="project" value="TreeGrafter"/>
</dbReference>
<feature type="region of interest" description="Disordered" evidence="11">
    <location>
        <begin position="415"/>
        <end position="435"/>
    </location>
</feature>
<dbReference type="CDD" id="cd06143">
    <property type="entry name" value="PAN2_exo"/>
    <property type="match status" value="1"/>
</dbReference>
<dbReference type="InterPro" id="IPR013520">
    <property type="entry name" value="Ribonucl_H"/>
</dbReference>
<dbReference type="SMART" id="SM00479">
    <property type="entry name" value="EXOIII"/>
    <property type="match status" value="1"/>
</dbReference>
<feature type="binding site" evidence="10">
    <location>
        <position position="961"/>
    </location>
    <ligand>
        <name>a divalent metal cation</name>
        <dbReference type="ChEBI" id="CHEBI:60240"/>
        <note>catalytic</note>
    </ligand>
</feature>
<comment type="domain">
    <text evidence="10">The linker, or PAN3 interaction domain (PID), between the WD40 repeats and the pseudo-UCH domain mediates interaction with PAN3.</text>
</comment>
<accession>G8JPN2</accession>
<organism evidence="13 14">
    <name type="scientific">Eremothecium cymbalariae (strain CBS 270.75 / DBVPG 7215 / KCTC 17166 / NRRL Y-17582)</name>
    <name type="common">Yeast</name>
    <dbReference type="NCBI Taxonomy" id="931890"/>
    <lineage>
        <taxon>Eukaryota</taxon>
        <taxon>Fungi</taxon>
        <taxon>Dikarya</taxon>
        <taxon>Ascomycota</taxon>
        <taxon>Saccharomycotina</taxon>
        <taxon>Saccharomycetes</taxon>
        <taxon>Saccharomycetales</taxon>
        <taxon>Saccharomycetaceae</taxon>
        <taxon>Eremothecium</taxon>
    </lineage>
</organism>
<name>G8JPN2_ERECY</name>
<evidence type="ECO:0000256" key="5">
    <source>
        <dbReference type="ARBA" id="ARBA00022664"/>
    </source>
</evidence>
<dbReference type="FunFam" id="3.30.420.10:FF:000028">
    <property type="entry name" value="PAN2-PAN3 deadenylation complex catalytic subunit PAN2"/>
    <property type="match status" value="1"/>
</dbReference>
<feature type="compositionally biased region" description="Low complexity" evidence="11">
    <location>
        <begin position="417"/>
        <end position="434"/>
    </location>
</feature>
<dbReference type="AlphaFoldDB" id="G8JPN2"/>
<evidence type="ECO:0000259" key="12">
    <source>
        <dbReference type="PROSITE" id="PS50235"/>
    </source>
</evidence>
<evidence type="ECO:0000256" key="10">
    <source>
        <dbReference type="HAMAP-Rule" id="MF_03182"/>
    </source>
</evidence>
<dbReference type="PROSITE" id="PS50235">
    <property type="entry name" value="USP_3"/>
    <property type="match status" value="1"/>
</dbReference>
<gene>
    <name evidence="10" type="primary">PAN2</name>
    <name evidence="13" type="ordered locus">Ecym_2240</name>
</gene>
<dbReference type="FunCoup" id="G8JPN2">
    <property type="interactions" value="683"/>
</dbReference>
<dbReference type="RefSeq" id="XP_003644804.1">
    <property type="nucleotide sequence ID" value="XM_003644756.1"/>
</dbReference>
<dbReference type="OrthoDB" id="16516at2759"/>
<dbReference type="GO" id="GO:0000289">
    <property type="term" value="P:nuclear-transcribed mRNA poly(A) tail shortening"/>
    <property type="evidence" value="ECO:0007669"/>
    <property type="project" value="UniProtKB-UniRule"/>
</dbReference>
<dbReference type="InterPro" id="IPR030843">
    <property type="entry name" value="PAN2"/>
</dbReference>
<evidence type="ECO:0000256" key="4">
    <source>
        <dbReference type="ARBA" id="ARBA00022574"/>
    </source>
</evidence>
<reference evidence="14" key="1">
    <citation type="journal article" date="2012" name="G3 (Bethesda)">
        <title>Pichia sorbitophila, an interspecies yeast hybrid reveals early steps of genome resolution following polyploidization.</title>
        <authorList>
            <person name="Leh Louis V."/>
            <person name="Despons L."/>
            <person name="Friedrich A."/>
            <person name="Martin T."/>
            <person name="Durrens P."/>
            <person name="Casaregola S."/>
            <person name="Neuveglise C."/>
            <person name="Fairhead C."/>
            <person name="Marck C."/>
            <person name="Cruz J.A."/>
            <person name="Straub M.L."/>
            <person name="Kugler V."/>
            <person name="Sacerdot C."/>
            <person name="Uzunov Z."/>
            <person name="Thierry A."/>
            <person name="Weiss S."/>
            <person name="Bleykasten C."/>
            <person name="De Montigny J."/>
            <person name="Jacques N."/>
            <person name="Jung P."/>
            <person name="Lemaire M."/>
            <person name="Mallet S."/>
            <person name="Morel G."/>
            <person name="Richard G.F."/>
            <person name="Sarkar A."/>
            <person name="Savel G."/>
            <person name="Schacherer J."/>
            <person name="Seret M.L."/>
            <person name="Talla E."/>
            <person name="Samson G."/>
            <person name="Jubin C."/>
            <person name="Poulain J."/>
            <person name="Vacherie B."/>
            <person name="Barbe V."/>
            <person name="Pelletier E."/>
            <person name="Sherman D.J."/>
            <person name="Westhof E."/>
            <person name="Weissenbach J."/>
            <person name="Baret P.V."/>
            <person name="Wincker P."/>
            <person name="Gaillardin C."/>
            <person name="Dujon B."/>
            <person name="Souciet J.L."/>
        </authorList>
    </citation>
    <scope>NUCLEOTIDE SEQUENCE [LARGE SCALE GENOMIC DNA]</scope>
    <source>
        <strain evidence="14">CBS 270.75 / DBVPG 7215 / KCTC 17166 / NRRL Y-17582</strain>
    </source>
</reference>
<comment type="catalytic activity">
    <reaction evidence="1 10">
        <text>Exonucleolytic cleavage of poly(A) to 5'-AMP.</text>
        <dbReference type="EC" id="3.1.13.4"/>
    </reaction>
</comment>
<comment type="caution">
    <text evidence="10">Lacks conserved residue(s) required for the propagation of feature annotation.</text>
</comment>
<dbReference type="STRING" id="931890.G8JPN2"/>
<keyword evidence="7 10" id="KW-0479">Metal-binding</keyword>
<keyword evidence="6 10" id="KW-0540">Nuclease</keyword>
<dbReference type="PANTHER" id="PTHR15728:SF0">
    <property type="entry name" value="PAN2-PAN3 DEADENYLATION COMPLEX CATALYTIC SUBUNIT PAN2"/>
    <property type="match status" value="1"/>
</dbReference>